<proteinExistence type="predicted"/>
<evidence type="ECO:0000256" key="1">
    <source>
        <dbReference type="SAM" id="Phobius"/>
    </source>
</evidence>
<keyword evidence="1" id="KW-0812">Transmembrane</keyword>
<reference evidence="3" key="1">
    <citation type="journal article" date="2019" name="Int. J. Syst. Evol. Microbiol.">
        <title>The Global Catalogue of Microorganisms (GCM) 10K type strain sequencing project: providing services to taxonomists for standard genome sequencing and annotation.</title>
        <authorList>
            <consortium name="The Broad Institute Genomics Platform"/>
            <consortium name="The Broad Institute Genome Sequencing Center for Infectious Disease"/>
            <person name="Wu L."/>
            <person name="Ma J."/>
        </authorList>
    </citation>
    <scope>NUCLEOTIDE SEQUENCE [LARGE SCALE GENOMIC DNA]</scope>
    <source>
        <strain evidence="3">JCM 9933</strain>
    </source>
</reference>
<keyword evidence="1" id="KW-0472">Membrane</keyword>
<dbReference type="Proteomes" id="UP001501588">
    <property type="component" value="Unassembled WGS sequence"/>
</dbReference>
<accession>A0ABP3R9B9</accession>
<comment type="caution">
    <text evidence="2">The sequence shown here is derived from an EMBL/GenBank/DDBJ whole genome shotgun (WGS) entry which is preliminary data.</text>
</comment>
<protein>
    <submittedName>
        <fullName evidence="2">Uncharacterized protein</fullName>
    </submittedName>
</protein>
<keyword evidence="3" id="KW-1185">Reference proteome</keyword>
<evidence type="ECO:0000313" key="2">
    <source>
        <dbReference type="EMBL" id="GAA0605949.1"/>
    </source>
</evidence>
<organism evidence="2 3">
    <name type="scientific">Craurococcus roseus</name>
    <dbReference type="NCBI Taxonomy" id="77585"/>
    <lineage>
        <taxon>Bacteria</taxon>
        <taxon>Pseudomonadati</taxon>
        <taxon>Pseudomonadota</taxon>
        <taxon>Alphaproteobacteria</taxon>
        <taxon>Acetobacterales</taxon>
        <taxon>Acetobacteraceae</taxon>
        <taxon>Craurococcus</taxon>
    </lineage>
</organism>
<keyword evidence="1" id="KW-1133">Transmembrane helix</keyword>
<evidence type="ECO:0000313" key="3">
    <source>
        <dbReference type="Proteomes" id="UP001501588"/>
    </source>
</evidence>
<feature type="transmembrane region" description="Helical" evidence="1">
    <location>
        <begin position="5"/>
        <end position="22"/>
    </location>
</feature>
<gene>
    <name evidence="2" type="ORF">GCM10009416_49150</name>
</gene>
<sequence>MRSQALEHCVLGLTALVTLIWLDLLPTAMLQEAAMVLLAWAVFSTLLVASAGAWVAFARARARAGARSGHRQHLTRQS</sequence>
<dbReference type="EMBL" id="BAAAFZ010000104">
    <property type="protein sequence ID" value="GAA0605949.1"/>
    <property type="molecule type" value="Genomic_DNA"/>
</dbReference>
<feature type="transmembrane region" description="Helical" evidence="1">
    <location>
        <begin position="34"/>
        <end position="57"/>
    </location>
</feature>
<name>A0ABP3R9B9_9PROT</name>